<reference evidence="1" key="2">
    <citation type="journal article" date="2015" name="Fish Shellfish Immunol.">
        <title>Early steps in the European eel (Anguilla anguilla)-Vibrio vulnificus interaction in the gills: Role of the RtxA13 toxin.</title>
        <authorList>
            <person name="Callol A."/>
            <person name="Pajuelo D."/>
            <person name="Ebbesson L."/>
            <person name="Teles M."/>
            <person name="MacKenzie S."/>
            <person name="Amaro C."/>
        </authorList>
    </citation>
    <scope>NUCLEOTIDE SEQUENCE</scope>
</reference>
<dbReference type="EMBL" id="GBXM01046367">
    <property type="protein sequence ID" value="JAH62210.1"/>
    <property type="molecule type" value="Transcribed_RNA"/>
</dbReference>
<name>A0A0E9UAJ3_ANGAN</name>
<organism evidence="1">
    <name type="scientific">Anguilla anguilla</name>
    <name type="common">European freshwater eel</name>
    <name type="synonym">Muraena anguilla</name>
    <dbReference type="NCBI Taxonomy" id="7936"/>
    <lineage>
        <taxon>Eukaryota</taxon>
        <taxon>Metazoa</taxon>
        <taxon>Chordata</taxon>
        <taxon>Craniata</taxon>
        <taxon>Vertebrata</taxon>
        <taxon>Euteleostomi</taxon>
        <taxon>Actinopterygii</taxon>
        <taxon>Neopterygii</taxon>
        <taxon>Teleostei</taxon>
        <taxon>Anguilliformes</taxon>
        <taxon>Anguillidae</taxon>
        <taxon>Anguilla</taxon>
    </lineage>
</organism>
<protein>
    <submittedName>
        <fullName evidence="1">Uncharacterized protein</fullName>
    </submittedName>
</protein>
<sequence length="41" mass="4781">MLLQSGHHLHFRVLYRNALELTKRSNRGSQNYVELEQAALS</sequence>
<dbReference type="AlphaFoldDB" id="A0A0E9UAJ3"/>
<reference evidence="1" key="1">
    <citation type="submission" date="2014-11" db="EMBL/GenBank/DDBJ databases">
        <authorList>
            <person name="Amaro Gonzalez C."/>
        </authorList>
    </citation>
    <scope>NUCLEOTIDE SEQUENCE</scope>
</reference>
<evidence type="ECO:0000313" key="1">
    <source>
        <dbReference type="EMBL" id="JAH62210.1"/>
    </source>
</evidence>
<proteinExistence type="predicted"/>
<accession>A0A0E9UAJ3</accession>